<evidence type="ECO:0000313" key="1">
    <source>
        <dbReference type="EMBL" id="KAG6583837.1"/>
    </source>
</evidence>
<protein>
    <submittedName>
        <fullName evidence="1">Uncharacterized protein</fullName>
    </submittedName>
</protein>
<reference evidence="1 2" key="1">
    <citation type="journal article" date="2021" name="Hortic Res">
        <title>The domestication of Cucurbita argyrosperma as revealed by the genome of its wild relative.</title>
        <authorList>
            <person name="Barrera-Redondo J."/>
            <person name="Sanchez-de la Vega G."/>
            <person name="Aguirre-Liguori J.A."/>
            <person name="Castellanos-Morales G."/>
            <person name="Gutierrez-Guerrero Y.T."/>
            <person name="Aguirre-Dugua X."/>
            <person name="Aguirre-Planter E."/>
            <person name="Tenaillon M.I."/>
            <person name="Lira-Saade R."/>
            <person name="Eguiarte L.E."/>
        </authorList>
    </citation>
    <scope>NUCLEOTIDE SEQUENCE [LARGE SCALE GENOMIC DNA]</scope>
    <source>
        <strain evidence="1">JBR-2021</strain>
    </source>
</reference>
<organism evidence="1 2">
    <name type="scientific">Cucurbita argyrosperma subsp. sororia</name>
    <dbReference type="NCBI Taxonomy" id="37648"/>
    <lineage>
        <taxon>Eukaryota</taxon>
        <taxon>Viridiplantae</taxon>
        <taxon>Streptophyta</taxon>
        <taxon>Embryophyta</taxon>
        <taxon>Tracheophyta</taxon>
        <taxon>Spermatophyta</taxon>
        <taxon>Magnoliopsida</taxon>
        <taxon>eudicotyledons</taxon>
        <taxon>Gunneridae</taxon>
        <taxon>Pentapetalae</taxon>
        <taxon>rosids</taxon>
        <taxon>fabids</taxon>
        <taxon>Cucurbitales</taxon>
        <taxon>Cucurbitaceae</taxon>
        <taxon>Cucurbiteae</taxon>
        <taxon>Cucurbita</taxon>
    </lineage>
</organism>
<evidence type="ECO:0000313" key="2">
    <source>
        <dbReference type="Proteomes" id="UP000685013"/>
    </source>
</evidence>
<keyword evidence="2" id="KW-1185">Reference proteome</keyword>
<sequence>MEKVSESAIEDQLLKKCDTTPSDTILPEIPQAEASGASGVAPSSYESRGTTGFAARLASSDSTTQISWPFSSDSCSNGRSRSLPLLSFSYSI</sequence>
<proteinExistence type="predicted"/>
<comment type="caution">
    <text evidence="1">The sequence shown here is derived from an EMBL/GenBank/DDBJ whole genome shotgun (WGS) entry which is preliminary data.</text>
</comment>
<name>A0AAV6MPT7_9ROSI</name>
<dbReference type="EMBL" id="JAGKQH010000013">
    <property type="protein sequence ID" value="KAG6583837.1"/>
    <property type="molecule type" value="Genomic_DNA"/>
</dbReference>
<accession>A0AAV6MPT7</accession>
<gene>
    <name evidence="1" type="ORF">SDJN03_19769</name>
</gene>
<dbReference type="Proteomes" id="UP000685013">
    <property type="component" value="Chromosome 13"/>
</dbReference>
<feature type="non-terminal residue" evidence="1">
    <location>
        <position position="1"/>
    </location>
</feature>
<dbReference type="AlphaFoldDB" id="A0AAV6MPT7"/>